<reference evidence="1" key="1">
    <citation type="journal article" date="2015" name="Proc. Natl. Acad. Sci. U.S.A.">
        <title>Bacterial clade with the ribosomal RNA operon on a small plasmid rather than the chromosome.</title>
        <authorList>
            <person name="Anda M."/>
            <person name="Ohtsubo Y."/>
            <person name="Okubo T."/>
            <person name="Sugawara M."/>
            <person name="Nagata Y."/>
            <person name="Tsuda M."/>
            <person name="Minamisawa K."/>
            <person name="Mitsui H."/>
        </authorList>
    </citation>
    <scope>NUCLEOTIDE SEQUENCE</scope>
    <source>
        <strain evidence="1">DSM 21988</strain>
    </source>
</reference>
<dbReference type="AlphaFoldDB" id="A0A0P0YVP4"/>
<protein>
    <submittedName>
        <fullName evidence="1">Uncharacterized protein</fullName>
    </submittedName>
</protein>
<organism evidence="1">
    <name type="scientific">Aureimonas altamirensis</name>
    <dbReference type="NCBI Taxonomy" id="370622"/>
    <lineage>
        <taxon>Bacteria</taxon>
        <taxon>Pseudomonadati</taxon>
        <taxon>Pseudomonadota</taxon>
        <taxon>Alphaproteobacteria</taxon>
        <taxon>Hyphomicrobiales</taxon>
        <taxon>Aurantimonadaceae</taxon>
        <taxon>Aureimonas</taxon>
    </lineage>
</organism>
<evidence type="ECO:0000313" key="1">
    <source>
        <dbReference type="EMBL" id="BAT25448.1"/>
    </source>
</evidence>
<proteinExistence type="predicted"/>
<accession>A0A0P0YVP4</accession>
<dbReference type="RefSeq" id="WP_060609566.1">
    <property type="nucleotide sequence ID" value="NZ_BBWQ01000023.1"/>
</dbReference>
<name>A0A0P0YVP4_9HYPH</name>
<dbReference type="EMBL" id="LC066369">
    <property type="protein sequence ID" value="BAT25448.1"/>
    <property type="molecule type" value="Genomic_DNA"/>
</dbReference>
<sequence>MTELLDANIDLLTEMLLRSREIAVDENLDQLLPALDAAIFITGRAIADRMDDSAWAYLESGATLN</sequence>